<dbReference type="SUPFAM" id="SSF53756">
    <property type="entry name" value="UDP-Glycosyltransferase/glycogen phosphorylase"/>
    <property type="match status" value="1"/>
</dbReference>
<dbReference type="Gene3D" id="3.40.50.2000">
    <property type="entry name" value="Glycogen Phosphorylase B"/>
    <property type="match status" value="1"/>
</dbReference>
<feature type="non-terminal residue" evidence="1">
    <location>
        <position position="1"/>
    </location>
</feature>
<reference evidence="1" key="1">
    <citation type="submission" date="2015-07" db="EMBL/GenBank/DDBJ databases">
        <title>Transcriptome Assembly of Anthurium amnicola.</title>
        <authorList>
            <person name="Suzuki J."/>
        </authorList>
    </citation>
    <scope>NUCLEOTIDE SEQUENCE</scope>
</reference>
<accession>A0A1D1ZCZ9</accession>
<proteinExistence type="predicted"/>
<protein>
    <submittedName>
        <fullName evidence="1">UDP-glycosyltransferase 78D2</fullName>
    </submittedName>
</protein>
<dbReference type="AlphaFoldDB" id="A0A1D1ZCZ9"/>
<dbReference type="EMBL" id="GDJX01003176">
    <property type="protein sequence ID" value="JAT64760.1"/>
    <property type="molecule type" value="Transcribed_RNA"/>
</dbReference>
<evidence type="ECO:0000313" key="1">
    <source>
        <dbReference type="EMBL" id="JAT64760.1"/>
    </source>
</evidence>
<gene>
    <name evidence="1" type="primary">UGT78D2</name>
    <name evidence="1" type="ORF">g.100263</name>
</gene>
<dbReference type="GO" id="GO:0016740">
    <property type="term" value="F:transferase activity"/>
    <property type="evidence" value="ECO:0007669"/>
    <property type="project" value="UniProtKB-KW"/>
</dbReference>
<keyword evidence="1" id="KW-0808">Transferase</keyword>
<organism evidence="1">
    <name type="scientific">Anthurium amnicola</name>
    <dbReference type="NCBI Taxonomy" id="1678845"/>
    <lineage>
        <taxon>Eukaryota</taxon>
        <taxon>Viridiplantae</taxon>
        <taxon>Streptophyta</taxon>
        <taxon>Embryophyta</taxon>
        <taxon>Tracheophyta</taxon>
        <taxon>Spermatophyta</taxon>
        <taxon>Magnoliopsida</taxon>
        <taxon>Liliopsida</taxon>
        <taxon>Araceae</taxon>
        <taxon>Pothoideae</taxon>
        <taxon>Potheae</taxon>
        <taxon>Anthurium</taxon>
    </lineage>
</organism>
<sequence length="257" mass="27030">RAPPPPIACSATMASRDGPAHVALLAFPFGSHAAPLHALARGLAAACPGAAFSFLGSAGSNAALPRGDGDGPPNLRLYDVPDGCPAGFAADPRNPEGEIELFMGVTPGNFREGMAGAVRDRGGARITCLVSDAFLWFAGDLAAEMGTGVPWVALWTGGPRSLSAHLYTDDLRCRVGAGHQGIHTLSCHPHETTTLPSHTHTVGSNKRELTKTEGNARTQVGKLLQCLHDSIHDHQSLSYDSPTRTLIKINKFVDLKF</sequence>
<name>A0A1D1ZCZ9_9ARAE</name>